<feature type="domain" description="Disease resistance R13L4/SHOC-2-like LRR" evidence="4">
    <location>
        <begin position="294"/>
        <end position="377"/>
    </location>
</feature>
<protein>
    <recommendedName>
        <fullName evidence="4">Disease resistance R13L4/SHOC-2-like LRR domain-containing protein</fullName>
    </recommendedName>
</protein>
<dbReference type="InterPro" id="IPR055414">
    <property type="entry name" value="LRR_R13L4/SHOC2-like"/>
</dbReference>
<dbReference type="SMART" id="SM00369">
    <property type="entry name" value="LRR_TYP"/>
    <property type="match status" value="2"/>
</dbReference>
<dbReference type="Proteomes" id="UP001497472">
    <property type="component" value="Unassembled WGS sequence"/>
</dbReference>
<dbReference type="InterPro" id="IPR001611">
    <property type="entry name" value="Leu-rich_rpt"/>
</dbReference>
<organism evidence="5 6">
    <name type="scientific">Leptosia nina</name>
    <dbReference type="NCBI Taxonomy" id="320188"/>
    <lineage>
        <taxon>Eukaryota</taxon>
        <taxon>Metazoa</taxon>
        <taxon>Ecdysozoa</taxon>
        <taxon>Arthropoda</taxon>
        <taxon>Hexapoda</taxon>
        <taxon>Insecta</taxon>
        <taxon>Pterygota</taxon>
        <taxon>Neoptera</taxon>
        <taxon>Endopterygota</taxon>
        <taxon>Lepidoptera</taxon>
        <taxon>Glossata</taxon>
        <taxon>Ditrysia</taxon>
        <taxon>Papilionoidea</taxon>
        <taxon>Pieridae</taxon>
        <taxon>Pierinae</taxon>
        <taxon>Leptosia</taxon>
    </lineage>
</organism>
<evidence type="ECO:0000259" key="4">
    <source>
        <dbReference type="Pfam" id="PF23598"/>
    </source>
</evidence>
<keyword evidence="3" id="KW-0472">Membrane</keyword>
<dbReference type="PANTHER" id="PTHR48051:SF54">
    <property type="entry name" value="LEUCINE-RICH REPEAT-CONTAINING PROTEIN"/>
    <property type="match status" value="1"/>
</dbReference>
<evidence type="ECO:0000256" key="1">
    <source>
        <dbReference type="ARBA" id="ARBA00022614"/>
    </source>
</evidence>
<dbReference type="SUPFAM" id="SSF52058">
    <property type="entry name" value="L domain-like"/>
    <property type="match status" value="1"/>
</dbReference>
<dbReference type="PANTHER" id="PTHR48051">
    <property type="match status" value="1"/>
</dbReference>
<evidence type="ECO:0000313" key="6">
    <source>
        <dbReference type="Proteomes" id="UP001497472"/>
    </source>
</evidence>
<keyword evidence="1" id="KW-0433">Leucine-rich repeat</keyword>
<dbReference type="AlphaFoldDB" id="A0AAV1K742"/>
<evidence type="ECO:0000313" key="5">
    <source>
        <dbReference type="EMBL" id="CAK1556421.1"/>
    </source>
</evidence>
<comment type="caution">
    <text evidence="5">The sequence shown here is derived from an EMBL/GenBank/DDBJ whole genome shotgun (WGS) entry which is preliminary data.</text>
</comment>
<dbReference type="EMBL" id="CAVLEF010000283">
    <property type="protein sequence ID" value="CAK1556421.1"/>
    <property type="molecule type" value="Genomic_DNA"/>
</dbReference>
<keyword evidence="3" id="KW-1133">Transmembrane helix</keyword>
<evidence type="ECO:0000256" key="2">
    <source>
        <dbReference type="ARBA" id="ARBA00022737"/>
    </source>
</evidence>
<keyword evidence="6" id="KW-1185">Reference proteome</keyword>
<dbReference type="GO" id="GO:0005737">
    <property type="term" value="C:cytoplasm"/>
    <property type="evidence" value="ECO:0007669"/>
    <property type="project" value="TreeGrafter"/>
</dbReference>
<dbReference type="Pfam" id="PF23598">
    <property type="entry name" value="LRR_14"/>
    <property type="match status" value="1"/>
</dbReference>
<feature type="transmembrane region" description="Helical" evidence="3">
    <location>
        <begin position="74"/>
        <end position="95"/>
    </location>
</feature>
<keyword evidence="2" id="KW-0677">Repeat</keyword>
<accession>A0AAV1K742</accession>
<gene>
    <name evidence="5" type="ORF">LNINA_LOCUS15171</name>
</gene>
<reference evidence="5 6" key="1">
    <citation type="submission" date="2023-11" db="EMBL/GenBank/DDBJ databases">
        <authorList>
            <person name="Okamura Y."/>
        </authorList>
    </citation>
    <scope>NUCLEOTIDE SEQUENCE [LARGE SCALE GENOMIC DNA]</scope>
</reference>
<dbReference type="InterPro" id="IPR003591">
    <property type="entry name" value="Leu-rich_rpt_typical-subtyp"/>
</dbReference>
<name>A0AAV1K742_9NEOP</name>
<evidence type="ECO:0000256" key="3">
    <source>
        <dbReference type="SAM" id="Phobius"/>
    </source>
</evidence>
<sequence>MWFTATKRVEETKIVAVDNHPEIKRSLTVKIAKRKPIPLFFKDACSVLDIFTETPLIYKPKMTRKIQMEDDNSISMIGITVFLVILVLNAAIDVLKEKEERKKKLNTEGRRQSLAEFANKKPLRRESSKFSFQLFQIPETTNTEETETRKKLYLRGDSINSYFSDKKPQTETAPASIGDTNEPKLVKRQSIAKLIGARPVPMVRRSSFPVLPLNPEVKALMHTNRQSSFDSDDEVLSENCKLSKNTRMNYEQLPNVLHWNYRGFTEFPLQKLRGEESDVVDIYLKENLISRIPSDICKLSNLESLYLSGNDITELPREISKLRCLKCLDISGNRLRFIPEEIAGARNLKFLILDENELKQLPLRLAEIRTLRYLSVCDNQLQWLPQRPVYNYHHCEFRFWRNVHLKTIPYSLWYHMFREQQTRSLNIGCLDTRNETTLGRCLKLTNRKNSEFRISTSDPYNIILHSNKPSPPSLFELSKRKFYQLLCMTTNKLNEKPFSGYMDIYKDNLNSLEKHLGDFKIHRDEQNNDINGNYESSPISQDISLNEMMGVKSKRTYVPADIIEEYFSYLPSFLKRDLSHGPYSRCENIMCKRPVFDFAFMEFCVQKIILIDKTEDVTLSAVFCSKNCSEVWKGEKHVLEWEFM</sequence>
<dbReference type="InterPro" id="IPR050216">
    <property type="entry name" value="LRR_domain-containing"/>
</dbReference>
<keyword evidence="3" id="KW-0812">Transmembrane</keyword>
<dbReference type="InterPro" id="IPR032675">
    <property type="entry name" value="LRR_dom_sf"/>
</dbReference>
<dbReference type="Gene3D" id="3.80.10.10">
    <property type="entry name" value="Ribonuclease Inhibitor"/>
    <property type="match status" value="1"/>
</dbReference>
<dbReference type="PROSITE" id="PS51450">
    <property type="entry name" value="LRR"/>
    <property type="match status" value="1"/>
</dbReference>
<proteinExistence type="predicted"/>